<dbReference type="InterPro" id="IPR023395">
    <property type="entry name" value="MCP_dom_sf"/>
</dbReference>
<evidence type="ECO:0000256" key="8">
    <source>
        <dbReference type="ARBA" id="ARBA00022989"/>
    </source>
</evidence>
<comment type="similarity">
    <text evidence="2 13">Belongs to the mitochondrial carrier (TC 2.A.29) family.</text>
</comment>
<dbReference type="InterPro" id="IPR051028">
    <property type="entry name" value="Mito_Solute_Carrier"/>
</dbReference>
<keyword evidence="4 12" id="KW-0812">Transmembrane</keyword>
<dbReference type="EMBL" id="GEEE01019778">
    <property type="protein sequence ID" value="JAP43447.1"/>
    <property type="molecule type" value="Transcribed_RNA"/>
</dbReference>
<proteinExistence type="inferred from homology"/>
<feature type="repeat" description="Solcar" evidence="12">
    <location>
        <begin position="149"/>
        <end position="233"/>
    </location>
</feature>
<keyword evidence="6" id="KW-0999">Mitochondrion inner membrane</keyword>
<dbReference type="AlphaFoldDB" id="A0A0X3PPY5"/>
<evidence type="ECO:0000256" key="13">
    <source>
        <dbReference type="RuleBase" id="RU000488"/>
    </source>
</evidence>
<sequence length="334" mass="36082">METLPANTLADTGIQPLSSDIAPSLLIASADFDPHLQQQRSWPMLALQQVYRFTLGGIAGATGATAVYPIDLVKTRMQNQRTAAVLSEETAAVYRNSLDCFQKVLRLEGFRGLYRGLAPQLVGVAPEKAIKLTVNDFLTDFFRTPCGEISPLAEIISGGCAGGCQVLFTNPLEIVKIQLQVAGEVSHAVRPSAIQIAKRLGPFGLYKGSGACFLRDIPFSAIYFPAYAHLKQFFADAQGHTSPAGLLLAATLAGGPAAALSTPADVVKTRIQVFPRPGQATYTGIRHAIVRIWSEEGGRAFWKGTMARVLRSSPQFGVTLLTYEMLLRLFPVKF</sequence>
<dbReference type="GO" id="GO:0005743">
    <property type="term" value="C:mitochondrial inner membrane"/>
    <property type="evidence" value="ECO:0007669"/>
    <property type="project" value="UniProtKB-SubCell"/>
</dbReference>
<evidence type="ECO:0000256" key="10">
    <source>
        <dbReference type="ARBA" id="ARBA00023136"/>
    </source>
</evidence>
<feature type="repeat" description="Solcar" evidence="12">
    <location>
        <begin position="47"/>
        <end position="141"/>
    </location>
</feature>
<organism evidence="14">
    <name type="scientific">Schistocephalus solidus</name>
    <name type="common">Tapeworm</name>
    <dbReference type="NCBI Taxonomy" id="70667"/>
    <lineage>
        <taxon>Eukaryota</taxon>
        <taxon>Metazoa</taxon>
        <taxon>Spiralia</taxon>
        <taxon>Lophotrochozoa</taxon>
        <taxon>Platyhelminthes</taxon>
        <taxon>Cestoda</taxon>
        <taxon>Eucestoda</taxon>
        <taxon>Diphyllobothriidea</taxon>
        <taxon>Diphyllobothriidae</taxon>
        <taxon>Schistocephalus</taxon>
    </lineage>
</organism>
<feature type="repeat" description="Solcar" evidence="12">
    <location>
        <begin position="241"/>
        <end position="329"/>
    </location>
</feature>
<dbReference type="InterPro" id="IPR018108">
    <property type="entry name" value="MCP_transmembrane"/>
</dbReference>
<evidence type="ECO:0000256" key="7">
    <source>
        <dbReference type="ARBA" id="ARBA00022837"/>
    </source>
</evidence>
<keyword evidence="3 13" id="KW-0813">Transport</keyword>
<evidence type="ECO:0000256" key="11">
    <source>
        <dbReference type="ARBA" id="ARBA00038674"/>
    </source>
</evidence>
<dbReference type="GO" id="GO:0043490">
    <property type="term" value="P:malate-aspartate shuttle"/>
    <property type="evidence" value="ECO:0007669"/>
    <property type="project" value="TreeGrafter"/>
</dbReference>
<dbReference type="Gene3D" id="1.50.40.10">
    <property type="entry name" value="Mitochondrial carrier domain"/>
    <property type="match status" value="1"/>
</dbReference>
<evidence type="ECO:0000256" key="12">
    <source>
        <dbReference type="PROSITE-ProRule" id="PRU00282"/>
    </source>
</evidence>
<comment type="subcellular location">
    <subcellularLocation>
        <location evidence="1">Mitochondrion inner membrane</location>
        <topology evidence="1">Multi-pass membrane protein</topology>
    </subcellularLocation>
</comment>
<keyword evidence="5" id="KW-0677">Repeat</keyword>
<dbReference type="PANTHER" id="PTHR45678">
    <property type="entry name" value="MITOCHONDRIAL 2-OXODICARBOXYLATE CARRIER 1-RELATED"/>
    <property type="match status" value="1"/>
</dbReference>
<evidence type="ECO:0000256" key="2">
    <source>
        <dbReference type="ARBA" id="ARBA00006375"/>
    </source>
</evidence>
<dbReference type="GO" id="GO:0015183">
    <property type="term" value="F:L-aspartate transmembrane transporter activity"/>
    <property type="evidence" value="ECO:0007669"/>
    <property type="project" value="TreeGrafter"/>
</dbReference>
<protein>
    <submittedName>
        <fullName evidence="14">Calcium-binding mitochondrial carrier protein Aralar1</fullName>
    </submittedName>
</protein>
<keyword evidence="7" id="KW-0106">Calcium</keyword>
<name>A0A0X3PPY5_SCHSO</name>
<comment type="subunit">
    <text evidence="11">Homodimer (via N-terminus).</text>
</comment>
<gene>
    <name evidence="14" type="primary">CMC1</name>
    <name evidence="14" type="ORF">TR119475</name>
</gene>
<dbReference type="InterPro" id="IPR002067">
    <property type="entry name" value="MCP"/>
</dbReference>
<keyword evidence="9" id="KW-0496">Mitochondrion</keyword>
<dbReference type="EMBL" id="GEEE01009220">
    <property type="protein sequence ID" value="JAP54005.1"/>
    <property type="molecule type" value="Transcribed_RNA"/>
</dbReference>
<accession>A0A0X3PPY5</accession>
<reference evidence="14" key="1">
    <citation type="submission" date="2016-01" db="EMBL/GenBank/DDBJ databases">
        <title>Reference transcriptome for the parasite Schistocephalus solidus: insights into the molecular evolution of parasitism.</title>
        <authorList>
            <person name="Hebert F.O."/>
            <person name="Grambauer S."/>
            <person name="Barber I."/>
            <person name="Landry C.R."/>
            <person name="Aubin-Horth N."/>
        </authorList>
    </citation>
    <scope>NUCLEOTIDE SEQUENCE</scope>
</reference>
<dbReference type="PROSITE" id="PS50920">
    <property type="entry name" value="SOLCAR"/>
    <property type="match status" value="3"/>
</dbReference>
<evidence type="ECO:0000313" key="14">
    <source>
        <dbReference type="EMBL" id="JAP54005.1"/>
    </source>
</evidence>
<evidence type="ECO:0000256" key="6">
    <source>
        <dbReference type="ARBA" id="ARBA00022792"/>
    </source>
</evidence>
<dbReference type="FunFam" id="1.50.40.10:FF:000004">
    <property type="entry name" value="Calcium-binding mitochondrial carrier protein Aralar1"/>
    <property type="match status" value="1"/>
</dbReference>
<dbReference type="PANTHER" id="PTHR45678:SF9">
    <property type="entry name" value="CALCIUM-BINDING MITOCHONDRIAL CARRIER PROTEIN ARALAR1"/>
    <property type="match status" value="1"/>
</dbReference>
<evidence type="ECO:0000256" key="5">
    <source>
        <dbReference type="ARBA" id="ARBA00022737"/>
    </source>
</evidence>
<dbReference type="Pfam" id="PF00153">
    <property type="entry name" value="Mito_carr"/>
    <property type="match status" value="3"/>
</dbReference>
<keyword evidence="8" id="KW-1133">Transmembrane helix</keyword>
<dbReference type="SUPFAM" id="SSF103506">
    <property type="entry name" value="Mitochondrial carrier"/>
    <property type="match status" value="1"/>
</dbReference>
<evidence type="ECO:0000256" key="4">
    <source>
        <dbReference type="ARBA" id="ARBA00022692"/>
    </source>
</evidence>
<evidence type="ECO:0000256" key="1">
    <source>
        <dbReference type="ARBA" id="ARBA00004448"/>
    </source>
</evidence>
<keyword evidence="10 12" id="KW-0472">Membrane</keyword>
<evidence type="ECO:0000256" key="9">
    <source>
        <dbReference type="ARBA" id="ARBA00023128"/>
    </source>
</evidence>
<dbReference type="GO" id="GO:0005313">
    <property type="term" value="F:L-glutamate transmembrane transporter activity"/>
    <property type="evidence" value="ECO:0007669"/>
    <property type="project" value="TreeGrafter"/>
</dbReference>
<evidence type="ECO:0000256" key="3">
    <source>
        <dbReference type="ARBA" id="ARBA00022448"/>
    </source>
</evidence>
<dbReference type="PRINTS" id="PR00926">
    <property type="entry name" value="MITOCARRIER"/>
</dbReference>